<feature type="region of interest" description="Disordered" evidence="2">
    <location>
        <begin position="513"/>
        <end position="535"/>
    </location>
</feature>
<feature type="transmembrane region" description="Helical" evidence="3">
    <location>
        <begin position="373"/>
        <end position="396"/>
    </location>
</feature>
<keyword evidence="5" id="KW-1185">Reference proteome</keyword>
<keyword evidence="1" id="KW-0406">Ion transport</keyword>
<evidence type="ECO:0000313" key="5">
    <source>
        <dbReference type="Proteomes" id="UP000183809"/>
    </source>
</evidence>
<dbReference type="GO" id="GO:0015369">
    <property type="term" value="F:calcium:proton antiporter activity"/>
    <property type="evidence" value="ECO:0007669"/>
    <property type="project" value="TreeGrafter"/>
</dbReference>
<keyword evidence="3" id="KW-0812">Transmembrane</keyword>
<dbReference type="RefSeq" id="XP_020126025.1">
    <property type="nucleotide sequence ID" value="XM_020278844.1"/>
</dbReference>
<feature type="transmembrane region" description="Helical" evidence="3">
    <location>
        <begin position="545"/>
        <end position="564"/>
    </location>
</feature>
<keyword evidence="1" id="KW-0813">Transport</keyword>
<evidence type="ECO:0000256" key="3">
    <source>
        <dbReference type="SAM" id="Phobius"/>
    </source>
</evidence>
<feature type="transmembrane region" description="Helical" evidence="3">
    <location>
        <begin position="468"/>
        <end position="495"/>
    </location>
</feature>
<feature type="transmembrane region" description="Helical" evidence="3">
    <location>
        <begin position="144"/>
        <end position="163"/>
    </location>
</feature>
<feature type="transmembrane region" description="Helical" evidence="3">
    <location>
        <begin position="273"/>
        <end position="293"/>
    </location>
</feature>
<dbReference type="GO" id="GO:0016020">
    <property type="term" value="C:membrane"/>
    <property type="evidence" value="ECO:0007669"/>
    <property type="project" value="InterPro"/>
</dbReference>
<reference evidence="4 5" key="1">
    <citation type="submission" date="2016-10" db="EMBL/GenBank/DDBJ databases">
        <title>Proteomics and genomics reveal pathogen-plant mechanisms compatible with a hemibiotrophic lifestyle of Diplodia corticola.</title>
        <authorList>
            <person name="Fernandes I."/>
            <person name="De Jonge R."/>
            <person name="Van De Peer Y."/>
            <person name="Devreese B."/>
            <person name="Alves A."/>
            <person name="Esteves A.C."/>
        </authorList>
    </citation>
    <scope>NUCLEOTIDE SEQUENCE [LARGE SCALE GENOMIC DNA]</scope>
    <source>
        <strain evidence="4 5">CBS 112549</strain>
    </source>
</reference>
<dbReference type="AlphaFoldDB" id="A0A1J9RQD8"/>
<evidence type="ECO:0000256" key="2">
    <source>
        <dbReference type="SAM" id="MobiDB-lite"/>
    </source>
</evidence>
<sequence length="593" mass="63733">MDEESRPPSQETIGPNASLDFEPITPSPIVRPSQVFNQLTFPKKLARPTLLVVRQRCPVTRADEHEDDERQPLLPHRNDEQRDLRSQSCHDSAIEVYGFEAKNVGGLDRLLTVIRRVAASMALAAYHTISFTTKLFYCAARTNLSCTSCFLIFVPLGLLSSWMGWGPVVVMLLNALAVSSAAFMTSALFEDMGSIMPGPSIHAFIADMLFSNVAWLCVGIFALSNEQYPIIAFIIPGSILTRSLLGLGLGLISGGLSSRIHHDDAPTMALYSSLKMAGLVPFFICSLLTLAFRNDNDNDNDDHIPQSPDSRDHMLFFSRGSAIVSLIGYLLAHLFLNITHAAPVPPTPPTVPRSAAERTAHPRSPIHHPTPTLAFLASLLFTILASNNLVHALATLSADSHNRLALAPLPSPCPNPLAMTTPFFHSVLLPLLLNHAELVAAIKVPHRHLHEDDDDDHHRRRNRNPHHVLAVLTEAPTAHAALALVPSLVLLAWIFGGRDVGLEIGRFGGGGGGGGGGGTGKGEYGHHGPSSSLSSSSSSATLSKLLMLLLCGLGAWVGSIVVAGRRGGRLMVLKGSVLVSLYIIMATAVFLLP</sequence>
<comment type="caution">
    <text evidence="4">The sequence shown here is derived from an EMBL/GenBank/DDBJ whole genome shotgun (WGS) entry which is preliminary data.</text>
</comment>
<dbReference type="OrthoDB" id="10664016at2759"/>
<dbReference type="EMBL" id="MNUE01000072">
    <property type="protein sequence ID" value="OJD29765.1"/>
    <property type="molecule type" value="Genomic_DNA"/>
</dbReference>
<organism evidence="4 5">
    <name type="scientific">Diplodia corticola</name>
    <dbReference type="NCBI Taxonomy" id="236234"/>
    <lineage>
        <taxon>Eukaryota</taxon>
        <taxon>Fungi</taxon>
        <taxon>Dikarya</taxon>
        <taxon>Ascomycota</taxon>
        <taxon>Pezizomycotina</taxon>
        <taxon>Dothideomycetes</taxon>
        <taxon>Dothideomycetes incertae sedis</taxon>
        <taxon>Botryosphaeriales</taxon>
        <taxon>Botryosphaeriaceae</taxon>
        <taxon>Diplodia</taxon>
    </lineage>
</organism>
<feature type="compositionally biased region" description="Gly residues" evidence="2">
    <location>
        <begin position="513"/>
        <end position="522"/>
    </location>
</feature>
<dbReference type="PANTHER" id="PTHR31503:SF22">
    <property type="entry name" value="VACUOLAR CALCIUM ION TRANSPORTER"/>
    <property type="match status" value="1"/>
</dbReference>
<feature type="region of interest" description="Disordered" evidence="2">
    <location>
        <begin position="1"/>
        <end position="26"/>
    </location>
</feature>
<proteinExistence type="predicted"/>
<keyword evidence="3" id="KW-0472">Membrane</keyword>
<feature type="region of interest" description="Disordered" evidence="2">
    <location>
        <begin position="62"/>
        <end position="84"/>
    </location>
</feature>
<accession>A0A1J9RQD8</accession>
<dbReference type="GeneID" id="31019105"/>
<protein>
    <submittedName>
        <fullName evidence="4">Calcium proton exchanger</fullName>
    </submittedName>
</protein>
<evidence type="ECO:0000313" key="4">
    <source>
        <dbReference type="EMBL" id="OJD29765.1"/>
    </source>
</evidence>
<gene>
    <name evidence="4" type="ORF">BKCO1_7200038</name>
</gene>
<evidence type="ECO:0000256" key="1">
    <source>
        <dbReference type="ARBA" id="ARBA00023065"/>
    </source>
</evidence>
<dbReference type="InterPro" id="IPR004713">
    <property type="entry name" value="CaH_exchang"/>
</dbReference>
<feature type="transmembrane region" description="Helical" evidence="3">
    <location>
        <begin position="230"/>
        <end position="252"/>
    </location>
</feature>
<feature type="transmembrane region" description="Helical" evidence="3">
    <location>
        <begin position="571"/>
        <end position="592"/>
    </location>
</feature>
<feature type="transmembrane region" description="Helical" evidence="3">
    <location>
        <begin position="201"/>
        <end position="224"/>
    </location>
</feature>
<dbReference type="STRING" id="236234.A0A1J9RQD8"/>
<dbReference type="PANTHER" id="PTHR31503">
    <property type="entry name" value="VACUOLAR CALCIUM ION TRANSPORTER"/>
    <property type="match status" value="1"/>
</dbReference>
<name>A0A1J9RQD8_9PEZI</name>
<keyword evidence="3" id="KW-1133">Transmembrane helix</keyword>
<dbReference type="Proteomes" id="UP000183809">
    <property type="component" value="Unassembled WGS sequence"/>
</dbReference>
<dbReference type="GO" id="GO:0006874">
    <property type="term" value="P:intracellular calcium ion homeostasis"/>
    <property type="evidence" value="ECO:0007669"/>
    <property type="project" value="TreeGrafter"/>
</dbReference>
<feature type="transmembrane region" description="Helical" evidence="3">
    <location>
        <begin position="313"/>
        <end position="336"/>
    </location>
</feature>
<feature type="region of interest" description="Disordered" evidence="2">
    <location>
        <begin position="347"/>
        <end position="367"/>
    </location>
</feature>